<dbReference type="PROSITE" id="PS51379">
    <property type="entry name" value="4FE4S_FER_2"/>
    <property type="match status" value="2"/>
</dbReference>
<evidence type="ECO:0000259" key="4">
    <source>
        <dbReference type="PROSITE" id="PS51379"/>
    </source>
</evidence>
<accession>B8KXU0</accession>
<dbReference type="InterPro" id="IPR017900">
    <property type="entry name" value="4Fe4S_Fe_S_CS"/>
</dbReference>
<feature type="domain" description="4Fe-4S ferredoxin-type" evidence="4">
    <location>
        <begin position="296"/>
        <end position="324"/>
    </location>
</feature>
<keyword evidence="2" id="KW-0408">Iron</keyword>
<dbReference type="eggNOG" id="COG1453">
    <property type="taxonomic scope" value="Bacteria"/>
</dbReference>
<dbReference type="PANTHER" id="PTHR40447">
    <property type="entry name" value="ANAEROBIC SULFITE REDUCTASE SUBUNIT A"/>
    <property type="match status" value="1"/>
</dbReference>
<dbReference type="InterPro" id="IPR009051">
    <property type="entry name" value="Helical_ferredxn"/>
</dbReference>
<gene>
    <name evidence="5" type="ORF">NOR51B_2822</name>
</gene>
<dbReference type="PANTHER" id="PTHR40447:SF1">
    <property type="entry name" value="ANAEROBIC SULFITE REDUCTASE SUBUNIT A"/>
    <property type="match status" value="1"/>
</dbReference>
<dbReference type="EMBL" id="DS999411">
    <property type="protein sequence ID" value="EED36869.1"/>
    <property type="molecule type" value="Genomic_DNA"/>
</dbReference>
<dbReference type="Pfam" id="PF17179">
    <property type="entry name" value="Fer4_22"/>
    <property type="match status" value="1"/>
</dbReference>
<keyword evidence="1" id="KW-0479">Metal-binding</keyword>
<dbReference type="PROSITE" id="PS00198">
    <property type="entry name" value="4FE4S_FER_1"/>
    <property type="match status" value="2"/>
</dbReference>
<dbReference type="InterPro" id="IPR017896">
    <property type="entry name" value="4Fe4S_Fe-S-bd"/>
</dbReference>
<dbReference type="STRING" id="565045.NOR51B_2822"/>
<evidence type="ECO:0000313" key="5">
    <source>
        <dbReference type="EMBL" id="EED36869.1"/>
    </source>
</evidence>
<dbReference type="HOGENOM" id="CLU_046702_1_0_6"/>
<evidence type="ECO:0000256" key="1">
    <source>
        <dbReference type="ARBA" id="ARBA00022723"/>
    </source>
</evidence>
<dbReference type="GO" id="GO:0046872">
    <property type="term" value="F:metal ion binding"/>
    <property type="evidence" value="ECO:0007669"/>
    <property type="project" value="UniProtKB-KW"/>
</dbReference>
<evidence type="ECO:0000313" key="6">
    <source>
        <dbReference type="Proteomes" id="UP000004699"/>
    </source>
</evidence>
<dbReference type="AlphaFoldDB" id="B8KXU0"/>
<organism evidence="5 6">
    <name type="scientific">Luminiphilus syltensis NOR5-1B</name>
    <dbReference type="NCBI Taxonomy" id="565045"/>
    <lineage>
        <taxon>Bacteria</taxon>
        <taxon>Pseudomonadati</taxon>
        <taxon>Pseudomonadota</taxon>
        <taxon>Gammaproteobacteria</taxon>
        <taxon>Cellvibrionales</taxon>
        <taxon>Halieaceae</taxon>
        <taxon>Luminiphilus</taxon>
    </lineage>
</organism>
<feature type="domain" description="4Fe-4S ferredoxin-type" evidence="4">
    <location>
        <begin position="215"/>
        <end position="247"/>
    </location>
</feature>
<proteinExistence type="predicted"/>
<keyword evidence="6" id="KW-1185">Reference proteome</keyword>
<dbReference type="SUPFAM" id="SSF46548">
    <property type="entry name" value="alpha-helical ferredoxin"/>
    <property type="match status" value="1"/>
</dbReference>
<protein>
    <submittedName>
        <fullName evidence="5">4Fe-4S ferredoxin, iron-sulfur binding domain protein</fullName>
    </submittedName>
</protein>
<reference evidence="6" key="1">
    <citation type="journal article" date="2013" name="BMC Microbiol.">
        <title>Taxonomy and evolution of bacteriochlorophyll a-containing members of the OM60/NOR5 clade of marine gammaproteobacteria: description of Luminiphilus syltensis gen. nov., sp. nov., reclassification of Haliea rubra as Pseudohaliea rubra gen. nov., comb. nov., and emendation of Chromatocurvus halotolerans.</title>
        <authorList>
            <person name="Spring S."/>
            <person name="Riedel T."/>
            <person name="Sproer C."/>
            <person name="Yan S."/>
            <person name="Harder J."/>
            <person name="Fuchs B.M."/>
        </authorList>
    </citation>
    <scope>NUCLEOTIDE SEQUENCE [LARGE SCALE GENOMIC DNA]</scope>
    <source>
        <strain evidence="6">NOR51-B</strain>
    </source>
</reference>
<evidence type="ECO:0000256" key="3">
    <source>
        <dbReference type="ARBA" id="ARBA00023014"/>
    </source>
</evidence>
<dbReference type="Proteomes" id="UP000004699">
    <property type="component" value="Unassembled WGS sequence"/>
</dbReference>
<dbReference type="Gene3D" id="1.10.1060.10">
    <property type="entry name" value="Alpha-helical ferredoxin"/>
    <property type="match status" value="1"/>
</dbReference>
<keyword evidence="3" id="KW-0411">Iron-sulfur</keyword>
<evidence type="ECO:0000256" key="2">
    <source>
        <dbReference type="ARBA" id="ARBA00023004"/>
    </source>
</evidence>
<sequence length="335" mass="36259">MYAEIDDESELPIGWTDEQEAGTYRLKRSGVALFGYVAGAQSWKPNLFQPQRTLWTARGNADGFVIEAVAEDMPRQAFLGVRACELKAISIQDHVLADPANPESDYVARRQESFIVAVNCAKAGATCFCVSMDAGPGVEAGYDLALTELIDDVRHDFLVEIGSPRGASIAARLPLTTASGGDIDAAEAVVSETAAGMGRTLNTVGLKSLLQDNPDHAQWDDVAARCLSCGNCTFACPTCFCHSTEDVTTIDGEVAERQQRWDSCFSLDFSYIRGGAVRPGVASRYRQWMTHKLANWFDQFGESGCVGCGRCITWCPSGIDITAEAAAIRDSLRED</sequence>
<dbReference type="GO" id="GO:0051536">
    <property type="term" value="F:iron-sulfur cluster binding"/>
    <property type="evidence" value="ECO:0007669"/>
    <property type="project" value="UniProtKB-KW"/>
</dbReference>
<name>B8KXU0_9GAMM</name>